<accession>A0A3M7SL03</accession>
<dbReference type="EMBL" id="REGN01001181">
    <property type="protein sequence ID" value="RNA36453.1"/>
    <property type="molecule type" value="Genomic_DNA"/>
</dbReference>
<comment type="caution">
    <text evidence="1">The sequence shown here is derived from an EMBL/GenBank/DDBJ whole genome shotgun (WGS) entry which is preliminary data.</text>
</comment>
<organism evidence="1 2">
    <name type="scientific">Brachionus plicatilis</name>
    <name type="common">Marine rotifer</name>
    <name type="synonym">Brachionus muelleri</name>
    <dbReference type="NCBI Taxonomy" id="10195"/>
    <lineage>
        <taxon>Eukaryota</taxon>
        <taxon>Metazoa</taxon>
        <taxon>Spiralia</taxon>
        <taxon>Gnathifera</taxon>
        <taxon>Rotifera</taxon>
        <taxon>Eurotatoria</taxon>
        <taxon>Monogononta</taxon>
        <taxon>Pseudotrocha</taxon>
        <taxon>Ploima</taxon>
        <taxon>Brachionidae</taxon>
        <taxon>Brachionus</taxon>
    </lineage>
</organism>
<dbReference type="AlphaFoldDB" id="A0A3M7SL03"/>
<protein>
    <submittedName>
        <fullName evidence="1">Uncharacterized protein</fullName>
    </submittedName>
</protein>
<gene>
    <name evidence="1" type="ORF">BpHYR1_024180</name>
</gene>
<proteinExistence type="predicted"/>
<evidence type="ECO:0000313" key="2">
    <source>
        <dbReference type="Proteomes" id="UP000276133"/>
    </source>
</evidence>
<keyword evidence="2" id="KW-1185">Reference proteome</keyword>
<evidence type="ECO:0000313" key="1">
    <source>
        <dbReference type="EMBL" id="RNA36453.1"/>
    </source>
</evidence>
<reference evidence="1 2" key="1">
    <citation type="journal article" date="2018" name="Sci. Rep.">
        <title>Genomic signatures of local adaptation to the degree of environmental predictability in rotifers.</title>
        <authorList>
            <person name="Franch-Gras L."/>
            <person name="Hahn C."/>
            <person name="Garcia-Roger E.M."/>
            <person name="Carmona M.J."/>
            <person name="Serra M."/>
            <person name="Gomez A."/>
        </authorList>
    </citation>
    <scope>NUCLEOTIDE SEQUENCE [LARGE SCALE GENOMIC DNA]</scope>
    <source>
        <strain evidence="1">HYR1</strain>
    </source>
</reference>
<sequence length="130" mass="15156">MSFEKAINFIKCPNITRFYQEIKELFNILKEIIISKNTFKTPASQVNSESDISVNYSNVNKFLQITALYKFTDQPGNLQNTMFYNFTFTYIAYSGKNYFNKQNGTHKNPGTKLSNQNRVESVKYAFERNA</sequence>
<name>A0A3M7SL03_BRAPC</name>
<dbReference type="Proteomes" id="UP000276133">
    <property type="component" value="Unassembled WGS sequence"/>
</dbReference>